<evidence type="ECO:0000313" key="1">
    <source>
        <dbReference type="EMBL" id="MDX8046506.1"/>
    </source>
</evidence>
<gene>
    <name evidence="1" type="ORF">SH601_10980</name>
</gene>
<organism evidence="1 2">
    <name type="scientific">Gracilibacillus pellucidus</name>
    <dbReference type="NCBI Taxonomy" id="3095368"/>
    <lineage>
        <taxon>Bacteria</taxon>
        <taxon>Bacillati</taxon>
        <taxon>Bacillota</taxon>
        <taxon>Bacilli</taxon>
        <taxon>Bacillales</taxon>
        <taxon>Bacillaceae</taxon>
        <taxon>Gracilibacillus</taxon>
    </lineage>
</organism>
<dbReference type="Proteomes" id="UP001277972">
    <property type="component" value="Unassembled WGS sequence"/>
</dbReference>
<sequence length="295" mass="34143">MNIQQLTIFVSIVELKTLRKVAEHLNIQQPTVHFHIKKLEQQYPFPLFKSNYSKTLALTNEGTILYQQAKQILMLVDKTNRLMGEYSEKRSGSLLLGSTYTPATYMILPTLRDFKQNHSDAYLSVEVKPAPILLEKIKNFEIDMAIVSHSDLMDKDIVAEKLLKDDLQLILHPNDPLTKKRNLTVKDFSNQPFILHEKGSISRKLIDEWISENNICLKELMELSSTETMKEAVKNELGMAIVSESCFKEEKRKGELVSRALPAFQLNRHIYITYHKKQIITPIMESFLHMLKNNL</sequence>
<dbReference type="EMBL" id="JAWZSR010000005">
    <property type="protein sequence ID" value="MDX8046506.1"/>
    <property type="molecule type" value="Genomic_DNA"/>
</dbReference>
<comment type="caution">
    <text evidence="1">The sequence shown here is derived from an EMBL/GenBank/DDBJ whole genome shotgun (WGS) entry which is preliminary data.</text>
</comment>
<accession>A0ACC6M6B3</accession>
<reference evidence="1" key="1">
    <citation type="submission" date="2023-11" db="EMBL/GenBank/DDBJ databases">
        <title>Gracilibacillus pellucida a moderately halophilic bacterium isolated from saline soil in Xinjiang province.</title>
        <authorList>
            <person name="Zhang Z."/>
            <person name="Tan F."/>
            <person name="Wang Y."/>
            <person name="Xia M."/>
        </authorList>
    </citation>
    <scope>NUCLEOTIDE SEQUENCE</scope>
    <source>
        <strain evidence="1">S3-1-1</strain>
    </source>
</reference>
<name>A0ACC6M6B3_9BACI</name>
<proteinExistence type="predicted"/>
<protein>
    <submittedName>
        <fullName evidence="1">LysR family transcriptional regulator</fullName>
    </submittedName>
</protein>
<keyword evidence="2" id="KW-1185">Reference proteome</keyword>
<evidence type="ECO:0000313" key="2">
    <source>
        <dbReference type="Proteomes" id="UP001277972"/>
    </source>
</evidence>